<dbReference type="Gene3D" id="3.40.50.300">
    <property type="entry name" value="P-loop containing nucleotide triphosphate hydrolases"/>
    <property type="match status" value="1"/>
</dbReference>
<dbReference type="InterPro" id="IPR027417">
    <property type="entry name" value="P-loop_NTPase"/>
</dbReference>
<dbReference type="eggNOG" id="ENOG502QVRG">
    <property type="taxonomic scope" value="Eukaryota"/>
</dbReference>
<name>N1Q1S8_DOTSN</name>
<reference evidence="2" key="1">
    <citation type="journal article" date="2012" name="PLoS Genet.">
        <title>The genomes of the fungal plant pathogens Cladosporium fulvum and Dothistroma septosporum reveal adaptation to different hosts and lifestyles but also signatures of common ancestry.</title>
        <authorList>
            <person name="de Wit P.J.G.M."/>
            <person name="van der Burgt A."/>
            <person name="Oekmen B."/>
            <person name="Stergiopoulos I."/>
            <person name="Abd-Elsalam K.A."/>
            <person name="Aerts A.L."/>
            <person name="Bahkali A.H."/>
            <person name="Beenen H.G."/>
            <person name="Chettri P."/>
            <person name="Cox M.P."/>
            <person name="Datema E."/>
            <person name="de Vries R.P."/>
            <person name="Dhillon B."/>
            <person name="Ganley A.R."/>
            <person name="Griffiths S.A."/>
            <person name="Guo Y."/>
            <person name="Hamelin R.C."/>
            <person name="Henrissat B."/>
            <person name="Kabir M.S."/>
            <person name="Jashni M.K."/>
            <person name="Kema G."/>
            <person name="Klaubauf S."/>
            <person name="Lapidus A."/>
            <person name="Levasseur A."/>
            <person name="Lindquist E."/>
            <person name="Mehrabi R."/>
            <person name="Ohm R.A."/>
            <person name="Owen T.J."/>
            <person name="Salamov A."/>
            <person name="Schwelm A."/>
            <person name="Schijlen E."/>
            <person name="Sun H."/>
            <person name="van den Burg H.A."/>
            <person name="van Ham R.C.H.J."/>
            <person name="Zhang S."/>
            <person name="Goodwin S.B."/>
            <person name="Grigoriev I.V."/>
            <person name="Collemare J."/>
            <person name="Bradshaw R.E."/>
        </authorList>
    </citation>
    <scope>NUCLEOTIDE SEQUENCE [LARGE SCALE GENOMIC DNA]</scope>
    <source>
        <strain evidence="2">NZE10 / CBS 128990</strain>
    </source>
</reference>
<evidence type="ECO:0008006" key="3">
    <source>
        <dbReference type="Google" id="ProtNLM"/>
    </source>
</evidence>
<gene>
    <name evidence="1" type="ORF">DOTSEDRAFT_164177</name>
</gene>
<dbReference type="InterPro" id="IPR051162">
    <property type="entry name" value="T4SS_component"/>
</dbReference>
<sequence>MSPTYEAEKARYQEYTSTAATGRQGKQEEVRTSPLFSLAVKHTPTDIKNEDLPKRTNQRTIKIEMADEQRSLVLPQYALLGHHVGEDNTIGDNEPILLNVNAPSSAFICGSQGSGKSYTLASMLENVLLPTDILGKVSQPVAGVVFHYAVDSASSIAEATYLCSRGIKVNVVVSPSNAAALTGAYRSIDKAGKLTVKPLLLHSSDLSIERMHKLMAIAEKEGPMPLYMEVVQRILREMAMKNTFSYYNFKAKLTQEKLTKDQTGPMNLRLGLLESFMAPQDTCALRNQTHATRKKKTLFDLSPGSLTIIDLSDTFIDSSTVCTLFDICLGIIKEQRPPSGLALCIDEAHKYMNKSAAADAFTERLLTTIREQRHNAARVIIATQEPTISERLLDLCSISIVHRFTSPAWFIAIKDHLSGASKLVTSAEEQHAMFERIVDLDVGESLVFSPSSFVGRENGQVRKLGAVAMKMMSRKRLGEDGGMSVLASR</sequence>
<dbReference type="SUPFAM" id="SSF52540">
    <property type="entry name" value="P-loop containing nucleoside triphosphate hydrolases"/>
    <property type="match status" value="1"/>
</dbReference>
<dbReference type="AlphaFoldDB" id="N1Q1S8"/>
<organism evidence="1 2">
    <name type="scientific">Dothistroma septosporum (strain NZE10 / CBS 128990)</name>
    <name type="common">Red band needle blight fungus</name>
    <name type="synonym">Mycosphaerella pini</name>
    <dbReference type="NCBI Taxonomy" id="675120"/>
    <lineage>
        <taxon>Eukaryota</taxon>
        <taxon>Fungi</taxon>
        <taxon>Dikarya</taxon>
        <taxon>Ascomycota</taxon>
        <taxon>Pezizomycotina</taxon>
        <taxon>Dothideomycetes</taxon>
        <taxon>Dothideomycetidae</taxon>
        <taxon>Mycosphaerellales</taxon>
        <taxon>Mycosphaerellaceae</taxon>
        <taxon>Dothistroma</taxon>
    </lineage>
</organism>
<reference evidence="1 2" key="2">
    <citation type="journal article" date="2012" name="PLoS Pathog.">
        <title>Diverse lifestyles and strategies of plant pathogenesis encoded in the genomes of eighteen Dothideomycetes fungi.</title>
        <authorList>
            <person name="Ohm R.A."/>
            <person name="Feau N."/>
            <person name="Henrissat B."/>
            <person name="Schoch C.L."/>
            <person name="Horwitz B.A."/>
            <person name="Barry K.W."/>
            <person name="Condon B.J."/>
            <person name="Copeland A.C."/>
            <person name="Dhillon B."/>
            <person name="Glaser F."/>
            <person name="Hesse C.N."/>
            <person name="Kosti I."/>
            <person name="LaButti K."/>
            <person name="Lindquist E.A."/>
            <person name="Lucas S."/>
            <person name="Salamov A.A."/>
            <person name="Bradshaw R.E."/>
            <person name="Ciuffetti L."/>
            <person name="Hamelin R.C."/>
            <person name="Kema G.H.J."/>
            <person name="Lawrence C."/>
            <person name="Scott J.A."/>
            <person name="Spatafora J.W."/>
            <person name="Turgeon B.G."/>
            <person name="de Wit P.J.G.M."/>
            <person name="Zhong S."/>
            <person name="Goodwin S.B."/>
            <person name="Grigoriev I.V."/>
        </authorList>
    </citation>
    <scope>NUCLEOTIDE SEQUENCE [LARGE SCALE GENOMIC DNA]</scope>
    <source>
        <strain evidence="2">NZE10 / CBS 128990</strain>
    </source>
</reference>
<dbReference type="STRING" id="675120.N1Q1S8"/>
<dbReference type="PANTHER" id="PTHR30121">
    <property type="entry name" value="UNCHARACTERIZED PROTEIN YJGR-RELATED"/>
    <property type="match status" value="1"/>
</dbReference>
<dbReference type="EMBL" id="KB446535">
    <property type="protein sequence ID" value="EME49627.1"/>
    <property type="molecule type" value="Genomic_DNA"/>
</dbReference>
<evidence type="ECO:0000313" key="1">
    <source>
        <dbReference type="EMBL" id="EME49627.1"/>
    </source>
</evidence>
<accession>N1Q1S8</accession>
<evidence type="ECO:0000313" key="2">
    <source>
        <dbReference type="Proteomes" id="UP000016933"/>
    </source>
</evidence>
<dbReference type="HOGENOM" id="CLU_015256_5_1_1"/>
<proteinExistence type="predicted"/>
<dbReference type="OMA" id="SCPFVGQ"/>
<keyword evidence="2" id="KW-1185">Reference proteome</keyword>
<dbReference type="Proteomes" id="UP000016933">
    <property type="component" value="Unassembled WGS sequence"/>
</dbReference>
<dbReference type="PANTHER" id="PTHR30121:SF6">
    <property type="entry name" value="SLR6007 PROTEIN"/>
    <property type="match status" value="1"/>
</dbReference>
<dbReference type="OrthoDB" id="2316594at2759"/>
<protein>
    <recommendedName>
        <fullName evidence="3">AAA+ ATPase domain-containing protein</fullName>
    </recommendedName>
</protein>